<reference evidence="12 13" key="1">
    <citation type="submission" date="2018-04" db="EMBL/GenBank/DDBJ databases">
        <title>Complete genome sequence of Hydrogenophilus thermoluteolus TH-1.</title>
        <authorList>
            <person name="Arai H."/>
        </authorList>
    </citation>
    <scope>NUCLEOTIDE SEQUENCE [LARGE SCALE GENOMIC DNA]</scope>
    <source>
        <strain evidence="12 13">TH-1</strain>
    </source>
</reference>
<feature type="binding site" description="in other chain" evidence="9">
    <location>
        <position position="19"/>
    </location>
    <ligand>
        <name>ATP</name>
        <dbReference type="ChEBI" id="CHEBI:30616"/>
        <note>ligand shared between dimeric partners</note>
    </ligand>
</feature>
<dbReference type="SUPFAM" id="SSF56042">
    <property type="entry name" value="PurM C-terminal domain-like"/>
    <property type="match status" value="1"/>
</dbReference>
<feature type="active site" evidence="9">
    <location>
        <position position="16"/>
    </location>
</feature>
<dbReference type="NCBIfam" id="TIGR00476">
    <property type="entry name" value="selD"/>
    <property type="match status" value="1"/>
</dbReference>
<dbReference type="PANTHER" id="PTHR10256">
    <property type="entry name" value="SELENIDE, WATER DIKINASE"/>
    <property type="match status" value="1"/>
</dbReference>
<dbReference type="OrthoDB" id="5289220at2"/>
<feature type="domain" description="PurM-like N-terminal" evidence="10">
    <location>
        <begin position="49"/>
        <end position="155"/>
    </location>
</feature>
<dbReference type="InterPro" id="IPR004536">
    <property type="entry name" value="SPS/SelD"/>
</dbReference>
<evidence type="ECO:0000256" key="6">
    <source>
        <dbReference type="ARBA" id="ARBA00022840"/>
    </source>
</evidence>
<evidence type="ECO:0000256" key="1">
    <source>
        <dbReference type="ARBA" id="ARBA00008026"/>
    </source>
</evidence>
<dbReference type="PIRSF" id="PIRSF036407">
    <property type="entry name" value="Selenphspht_syn"/>
    <property type="match status" value="1"/>
</dbReference>
<keyword evidence="3 9" id="KW-0479">Metal-binding</keyword>
<dbReference type="RefSeq" id="WP_119334929.1">
    <property type="nucleotide sequence ID" value="NZ_AP018558.1"/>
</dbReference>
<proteinExistence type="inferred from homology"/>
<dbReference type="Proteomes" id="UP000262004">
    <property type="component" value="Chromosome"/>
</dbReference>
<dbReference type="PANTHER" id="PTHR10256:SF0">
    <property type="entry name" value="INACTIVE SELENIDE, WATER DIKINASE-LIKE PROTEIN-RELATED"/>
    <property type="match status" value="1"/>
</dbReference>
<organism evidence="12 13">
    <name type="scientific">Hydrogenophilus thermoluteolus</name>
    <name type="common">Pseudomonas hydrogenothermophila</name>
    <dbReference type="NCBI Taxonomy" id="297"/>
    <lineage>
        <taxon>Bacteria</taxon>
        <taxon>Pseudomonadati</taxon>
        <taxon>Pseudomonadota</taxon>
        <taxon>Hydrogenophilia</taxon>
        <taxon>Hydrogenophilales</taxon>
        <taxon>Hydrogenophilaceae</taxon>
        <taxon>Hydrogenophilus</taxon>
    </lineage>
</organism>
<comment type="subunit">
    <text evidence="9">Homodimer.</text>
</comment>
<evidence type="ECO:0000256" key="8">
    <source>
        <dbReference type="ARBA" id="ARBA00023266"/>
    </source>
</evidence>
<dbReference type="InterPro" id="IPR010918">
    <property type="entry name" value="PurM-like_C_dom"/>
</dbReference>
<evidence type="ECO:0000259" key="10">
    <source>
        <dbReference type="Pfam" id="PF00586"/>
    </source>
</evidence>
<dbReference type="GO" id="GO:0005524">
    <property type="term" value="F:ATP binding"/>
    <property type="evidence" value="ECO:0007669"/>
    <property type="project" value="UniProtKB-UniRule"/>
</dbReference>
<dbReference type="EMBL" id="AP018558">
    <property type="protein sequence ID" value="BBD77169.1"/>
    <property type="molecule type" value="Genomic_DNA"/>
</dbReference>
<feature type="binding site" description="in other chain" evidence="9">
    <location>
        <position position="67"/>
    </location>
    <ligand>
        <name>ATP</name>
        <dbReference type="ChEBI" id="CHEBI:30616"/>
        <note>ligand shared between dimeric partners</note>
    </ligand>
</feature>
<dbReference type="InterPro" id="IPR023061">
    <property type="entry name" value="SelD_I"/>
</dbReference>
<dbReference type="Gene3D" id="3.90.650.10">
    <property type="entry name" value="PurM-like C-terminal domain"/>
    <property type="match status" value="1"/>
</dbReference>
<comment type="catalytic activity">
    <reaction evidence="9">
        <text>hydrogenselenide + ATP + H2O = selenophosphate + AMP + phosphate + 2 H(+)</text>
        <dbReference type="Rhea" id="RHEA:18737"/>
        <dbReference type="ChEBI" id="CHEBI:15377"/>
        <dbReference type="ChEBI" id="CHEBI:15378"/>
        <dbReference type="ChEBI" id="CHEBI:16144"/>
        <dbReference type="ChEBI" id="CHEBI:29317"/>
        <dbReference type="ChEBI" id="CHEBI:30616"/>
        <dbReference type="ChEBI" id="CHEBI:43474"/>
        <dbReference type="ChEBI" id="CHEBI:456215"/>
        <dbReference type="EC" id="2.7.9.3"/>
    </reaction>
</comment>
<dbReference type="CDD" id="cd02195">
    <property type="entry name" value="SelD"/>
    <property type="match status" value="1"/>
</dbReference>
<dbReference type="NCBIfam" id="NF002098">
    <property type="entry name" value="PRK00943.1"/>
    <property type="match status" value="1"/>
</dbReference>
<dbReference type="Gene3D" id="3.30.1330.10">
    <property type="entry name" value="PurM-like, N-terminal domain"/>
    <property type="match status" value="1"/>
</dbReference>
<dbReference type="SUPFAM" id="SSF55326">
    <property type="entry name" value="PurM N-terminal domain-like"/>
    <property type="match status" value="1"/>
</dbReference>
<keyword evidence="8 9" id="KW-0711">Selenium</keyword>
<evidence type="ECO:0000256" key="7">
    <source>
        <dbReference type="ARBA" id="ARBA00022842"/>
    </source>
</evidence>
<feature type="binding site" evidence="9">
    <location>
        <begin position="138"/>
        <end position="140"/>
    </location>
    <ligand>
        <name>ATP</name>
        <dbReference type="ChEBI" id="CHEBI:30616"/>
        <note>ligand shared between dimeric partners</note>
    </ligand>
</feature>
<dbReference type="EC" id="2.7.9.3" evidence="9"/>
<evidence type="ECO:0000256" key="5">
    <source>
        <dbReference type="ARBA" id="ARBA00022777"/>
    </source>
</evidence>
<dbReference type="Pfam" id="PF00586">
    <property type="entry name" value="AIRS"/>
    <property type="match status" value="1"/>
</dbReference>
<keyword evidence="13" id="KW-1185">Reference proteome</keyword>
<sequence>MTAAVRLTALAHGGGCGCKIAPGVLERLLREIPTGCVPPELLVGYDKTDDAAVWRLNETQALIATTDFFLPVVDDPFDFGAIAATNALSDVYAMGGRPILALAVVGMPVGKLPEAVIAQIFAGGASVCREAGVALAGGHSIDCVEPFYGLVALGLAHPREIKTNAGARPGDQLILTKPLGIGILSAALKKGLLTPDEYAEMRRWTTCLNQVGARLAADPEVHALTDVTGFGLAGHGWEMARASGVVVRFHAAALPVLPAALRYLREGISTGAATRNWQSYGNAIDLSALPEAKRAWWQAVVTDPQTSGGLLIACAPSAVERVLRAISETQGGGGVVIGSVVAGTPKVEVLP</sequence>
<comment type="function">
    <text evidence="9">Synthesizes selenophosphate from selenide and ATP.</text>
</comment>
<evidence type="ECO:0000256" key="2">
    <source>
        <dbReference type="ARBA" id="ARBA00022679"/>
    </source>
</evidence>
<keyword evidence="6 9" id="KW-0067">ATP-binding</keyword>
<feature type="binding site" description="in other chain" evidence="9">
    <location>
        <begin position="47"/>
        <end position="49"/>
    </location>
    <ligand>
        <name>ATP</name>
        <dbReference type="ChEBI" id="CHEBI:30616"/>
        <note>ligand shared between dimeric partners</note>
    </ligand>
</feature>
<dbReference type="InterPro" id="IPR036676">
    <property type="entry name" value="PurM-like_C_sf"/>
</dbReference>
<keyword evidence="7 9" id="KW-0460">Magnesium</keyword>
<dbReference type="KEGG" id="htl:HPTL_0901"/>
<feature type="domain" description="PurM-like C-terminal" evidence="11">
    <location>
        <begin position="168"/>
        <end position="344"/>
    </location>
</feature>
<dbReference type="InterPro" id="IPR036921">
    <property type="entry name" value="PurM-like_N_sf"/>
</dbReference>
<comment type="cofactor">
    <cofactor evidence="9">
        <name>Mg(2+)</name>
        <dbReference type="ChEBI" id="CHEBI:18420"/>
    </cofactor>
    <text evidence="9">Binds 1 Mg(2+) ion per monomer.</text>
</comment>
<feature type="binding site" evidence="9">
    <location>
        <position position="226"/>
    </location>
    <ligand>
        <name>Mg(2+)</name>
        <dbReference type="ChEBI" id="CHEBI:18420"/>
    </ligand>
</feature>
<keyword evidence="2 9" id="KW-0808">Transferase</keyword>
<evidence type="ECO:0000256" key="3">
    <source>
        <dbReference type="ARBA" id="ARBA00022723"/>
    </source>
</evidence>
<feature type="binding site" evidence="9">
    <location>
        <position position="50"/>
    </location>
    <ligand>
        <name>Mg(2+)</name>
        <dbReference type="ChEBI" id="CHEBI:18420"/>
    </ligand>
</feature>
<evidence type="ECO:0000256" key="9">
    <source>
        <dbReference type="HAMAP-Rule" id="MF_00625"/>
    </source>
</evidence>
<dbReference type="PROSITE" id="PS51257">
    <property type="entry name" value="PROKAR_LIPOPROTEIN"/>
    <property type="match status" value="1"/>
</dbReference>
<dbReference type="HAMAP" id="MF_00625">
    <property type="entry name" value="SelD"/>
    <property type="match status" value="1"/>
</dbReference>
<dbReference type="AlphaFoldDB" id="A0A2Z6DXX0"/>
<evidence type="ECO:0000313" key="13">
    <source>
        <dbReference type="Proteomes" id="UP000262004"/>
    </source>
</evidence>
<accession>A0A2Z6DXX0</accession>
<name>A0A2Z6DXX0_HYDTE</name>
<dbReference type="Pfam" id="PF02769">
    <property type="entry name" value="AIRS_C"/>
    <property type="match status" value="1"/>
</dbReference>
<evidence type="ECO:0000313" key="12">
    <source>
        <dbReference type="EMBL" id="BBD77169.1"/>
    </source>
</evidence>
<keyword evidence="5 9" id="KW-0418">Kinase</keyword>
<comment type="similarity">
    <text evidence="1 9">Belongs to the selenophosphate synthase 1 family. Class I subfamily.</text>
</comment>
<protein>
    <recommendedName>
        <fullName evidence="9">Selenide, water dikinase</fullName>
        <ecNumber evidence="9">2.7.9.3</ecNumber>
    </recommendedName>
    <alternativeName>
        <fullName evidence="9">Selenium donor protein</fullName>
    </alternativeName>
    <alternativeName>
        <fullName evidence="9">Selenophosphate synthase</fullName>
    </alternativeName>
</protein>
<feature type="binding site" description="in other chain" evidence="9">
    <location>
        <position position="90"/>
    </location>
    <ligand>
        <name>ATP</name>
        <dbReference type="ChEBI" id="CHEBI:30616"/>
        <note>ligand shared between dimeric partners</note>
    </ligand>
</feature>
<dbReference type="GO" id="GO:0000287">
    <property type="term" value="F:magnesium ion binding"/>
    <property type="evidence" value="ECO:0007669"/>
    <property type="project" value="UniProtKB-UniRule"/>
</dbReference>
<evidence type="ECO:0000259" key="11">
    <source>
        <dbReference type="Pfam" id="PF02769"/>
    </source>
</evidence>
<dbReference type="GO" id="GO:0004756">
    <property type="term" value="F:selenide, water dikinase activity"/>
    <property type="evidence" value="ECO:0007669"/>
    <property type="project" value="UniProtKB-UniRule"/>
</dbReference>
<dbReference type="FunFam" id="3.30.1330.10:FF:000003">
    <property type="entry name" value="Selenide, water dikinase"/>
    <property type="match status" value="1"/>
</dbReference>
<dbReference type="GO" id="GO:0016260">
    <property type="term" value="P:selenocysteine biosynthetic process"/>
    <property type="evidence" value="ECO:0007669"/>
    <property type="project" value="InterPro"/>
</dbReference>
<keyword evidence="4 9" id="KW-0547">Nucleotide-binding</keyword>
<dbReference type="GO" id="GO:0005737">
    <property type="term" value="C:cytoplasm"/>
    <property type="evidence" value="ECO:0007669"/>
    <property type="project" value="TreeGrafter"/>
</dbReference>
<dbReference type="InterPro" id="IPR016188">
    <property type="entry name" value="PurM-like_N"/>
</dbReference>
<feature type="site" description="Important for catalytic activity" evidence="9">
    <location>
        <position position="19"/>
    </location>
</feature>
<gene>
    <name evidence="9" type="primary">selD</name>
    <name evidence="12" type="ORF">HPTL_0901</name>
</gene>
<feature type="binding site" evidence="9">
    <location>
        <position position="90"/>
    </location>
    <ligand>
        <name>Mg(2+)</name>
        <dbReference type="ChEBI" id="CHEBI:18420"/>
    </ligand>
</feature>
<evidence type="ECO:0000256" key="4">
    <source>
        <dbReference type="ARBA" id="ARBA00022741"/>
    </source>
</evidence>